<name>A0A5B2VMH0_9BACT</name>
<keyword evidence="3" id="KW-0732">Signal</keyword>
<proteinExistence type="inferred from homology"/>
<dbReference type="RefSeq" id="WP_149842011.1">
    <property type="nucleotide sequence ID" value="NZ_VUOC01000004.1"/>
</dbReference>
<dbReference type="CDD" id="cd08977">
    <property type="entry name" value="SusD"/>
    <property type="match status" value="1"/>
</dbReference>
<gene>
    <name evidence="8" type="ORF">F0L74_32375</name>
</gene>
<dbReference type="AlphaFoldDB" id="A0A5B2VMH0"/>
<organism evidence="8 9">
    <name type="scientific">Chitinophaga agrisoli</name>
    <dbReference type="NCBI Taxonomy" id="2607653"/>
    <lineage>
        <taxon>Bacteria</taxon>
        <taxon>Pseudomonadati</taxon>
        <taxon>Bacteroidota</taxon>
        <taxon>Chitinophagia</taxon>
        <taxon>Chitinophagales</taxon>
        <taxon>Chitinophagaceae</taxon>
        <taxon>Chitinophaga</taxon>
    </lineage>
</organism>
<keyword evidence="9" id="KW-1185">Reference proteome</keyword>
<evidence type="ECO:0000259" key="7">
    <source>
        <dbReference type="Pfam" id="PF14322"/>
    </source>
</evidence>
<dbReference type="GO" id="GO:0009279">
    <property type="term" value="C:cell outer membrane"/>
    <property type="evidence" value="ECO:0007669"/>
    <property type="project" value="UniProtKB-SubCell"/>
</dbReference>
<dbReference type="Gene3D" id="1.25.40.390">
    <property type="match status" value="1"/>
</dbReference>
<accession>A0A5B2VMH0</accession>
<evidence type="ECO:0000256" key="5">
    <source>
        <dbReference type="ARBA" id="ARBA00023237"/>
    </source>
</evidence>
<evidence type="ECO:0000259" key="6">
    <source>
        <dbReference type="Pfam" id="PF07980"/>
    </source>
</evidence>
<keyword evidence="5" id="KW-0998">Cell outer membrane</keyword>
<evidence type="ECO:0000256" key="1">
    <source>
        <dbReference type="ARBA" id="ARBA00004442"/>
    </source>
</evidence>
<comment type="subcellular location">
    <subcellularLocation>
        <location evidence="1">Cell outer membrane</location>
    </subcellularLocation>
</comment>
<feature type="domain" description="RagB/SusD" evidence="6">
    <location>
        <begin position="333"/>
        <end position="486"/>
    </location>
</feature>
<reference evidence="8 9" key="1">
    <citation type="submission" date="2019-09" db="EMBL/GenBank/DDBJ databases">
        <title>Chitinophaga ginsengihumi sp. nov., isolated from soil of ginseng rhizosphere.</title>
        <authorList>
            <person name="Lee J."/>
        </authorList>
    </citation>
    <scope>NUCLEOTIDE SEQUENCE [LARGE SCALE GENOMIC DNA]</scope>
    <source>
        <strain evidence="8 9">BN140078</strain>
    </source>
</reference>
<dbReference type="PROSITE" id="PS51257">
    <property type="entry name" value="PROKAR_LIPOPROTEIN"/>
    <property type="match status" value="1"/>
</dbReference>
<reference evidence="8 9" key="2">
    <citation type="submission" date="2019-09" db="EMBL/GenBank/DDBJ databases">
        <authorList>
            <person name="Jin C."/>
        </authorList>
    </citation>
    <scope>NUCLEOTIDE SEQUENCE [LARGE SCALE GENOMIC DNA]</scope>
    <source>
        <strain evidence="8 9">BN140078</strain>
    </source>
</reference>
<dbReference type="Proteomes" id="UP000324611">
    <property type="component" value="Unassembled WGS sequence"/>
</dbReference>
<feature type="domain" description="SusD-like N-terminal" evidence="7">
    <location>
        <begin position="44"/>
        <end position="223"/>
    </location>
</feature>
<evidence type="ECO:0000256" key="2">
    <source>
        <dbReference type="ARBA" id="ARBA00006275"/>
    </source>
</evidence>
<dbReference type="InterPro" id="IPR033985">
    <property type="entry name" value="SusD-like_N"/>
</dbReference>
<dbReference type="InterPro" id="IPR011990">
    <property type="entry name" value="TPR-like_helical_dom_sf"/>
</dbReference>
<dbReference type="Pfam" id="PF14322">
    <property type="entry name" value="SusD-like_3"/>
    <property type="match status" value="1"/>
</dbReference>
<dbReference type="Pfam" id="PF07980">
    <property type="entry name" value="SusD_RagB"/>
    <property type="match status" value="1"/>
</dbReference>
<dbReference type="InterPro" id="IPR012944">
    <property type="entry name" value="SusD_RagB_dom"/>
</dbReference>
<dbReference type="EMBL" id="VUOC01000004">
    <property type="protein sequence ID" value="KAA2240833.1"/>
    <property type="molecule type" value="Genomic_DNA"/>
</dbReference>
<dbReference type="SUPFAM" id="SSF48452">
    <property type="entry name" value="TPR-like"/>
    <property type="match status" value="1"/>
</dbReference>
<comment type="similarity">
    <text evidence="2">Belongs to the SusD family.</text>
</comment>
<evidence type="ECO:0000313" key="9">
    <source>
        <dbReference type="Proteomes" id="UP000324611"/>
    </source>
</evidence>
<evidence type="ECO:0000313" key="8">
    <source>
        <dbReference type="EMBL" id="KAA2240833.1"/>
    </source>
</evidence>
<comment type="caution">
    <text evidence="8">The sequence shown here is derived from an EMBL/GenBank/DDBJ whole genome shotgun (WGS) entry which is preliminary data.</text>
</comment>
<keyword evidence="4" id="KW-0472">Membrane</keyword>
<protein>
    <submittedName>
        <fullName evidence="8">RagB/SusD family nutrient uptake outer membrane protein</fullName>
    </submittedName>
</protein>
<sequence>MKNICTYIFIIAAWMSAASCSKFLEEKTDDFDFLTPDNFPQTEKDAELLLDGTLGKFRGQNYYDRAYYFLAEVSGELVNSNATTGSRYDFDAYTWLPNNEYLVNLWGTSYSIIDGANTMIAKVPVASQITAQKKSWYTSAGRFIRALAYFNLVRNYGKLPLISAPITDPNQAANLTRSEIGEVYKLIEEDLKFASDSLPVSWPDNLPGRPDRGSARGLLAKVYATMAGEPLKDNSKWAAAASYAKMVIDEGHYELLPDFSALWKVANNNNKESIFAIQYYSSGTGVSVMSVQSRPANVNAESGWDYWSTTVAFMNEFPDTDKRKAATFLTTMDNKNYPAFSAGKPYINKWIDAGRSNFKDNNLRTNLNVPVVRFADVLLTYAEAENEAAGPANAYAALNRVRDRAGLPALSGLTQAQFRDSVRKERTHEMAFEYNRRYDLIRWGQLTQVMGADSLAKKAYTPQKALYPIPENELLLNPKLGQNDGY</sequence>
<evidence type="ECO:0000256" key="4">
    <source>
        <dbReference type="ARBA" id="ARBA00023136"/>
    </source>
</evidence>
<evidence type="ECO:0000256" key="3">
    <source>
        <dbReference type="ARBA" id="ARBA00022729"/>
    </source>
</evidence>